<dbReference type="Pfam" id="PF17867">
    <property type="entry name" value="AAA_lid_7"/>
    <property type="match status" value="1"/>
</dbReference>
<dbReference type="InterPro" id="IPR040848">
    <property type="entry name" value="AAA_lid_7"/>
</dbReference>
<organism evidence="4 5">
    <name type="scientific">Saponaria officinalis</name>
    <name type="common">Common soapwort</name>
    <name type="synonym">Lychnis saponaria</name>
    <dbReference type="NCBI Taxonomy" id="3572"/>
    <lineage>
        <taxon>Eukaryota</taxon>
        <taxon>Viridiplantae</taxon>
        <taxon>Streptophyta</taxon>
        <taxon>Embryophyta</taxon>
        <taxon>Tracheophyta</taxon>
        <taxon>Spermatophyta</taxon>
        <taxon>Magnoliopsida</taxon>
        <taxon>eudicotyledons</taxon>
        <taxon>Gunneridae</taxon>
        <taxon>Pentapetalae</taxon>
        <taxon>Caryophyllales</taxon>
        <taxon>Caryophyllaceae</taxon>
        <taxon>Caryophylleae</taxon>
        <taxon>Saponaria</taxon>
    </lineage>
</organism>
<reference evidence="4" key="1">
    <citation type="submission" date="2024-03" db="EMBL/GenBank/DDBJ databases">
        <title>WGS assembly of Saponaria officinalis var. Norfolk2.</title>
        <authorList>
            <person name="Jenkins J."/>
            <person name="Shu S."/>
            <person name="Grimwood J."/>
            <person name="Barry K."/>
            <person name="Goodstein D."/>
            <person name="Schmutz J."/>
            <person name="Leebens-Mack J."/>
            <person name="Osbourn A."/>
        </authorList>
    </citation>
    <scope>NUCLEOTIDE SEQUENCE [LARGE SCALE GENOMIC DNA]</scope>
    <source>
        <strain evidence="4">JIC</strain>
    </source>
</reference>
<dbReference type="GO" id="GO:0030687">
    <property type="term" value="C:preribosome, large subunit precursor"/>
    <property type="evidence" value="ECO:0007669"/>
    <property type="project" value="TreeGrafter"/>
</dbReference>
<evidence type="ECO:0000313" key="4">
    <source>
        <dbReference type="EMBL" id="KAK9690645.1"/>
    </source>
</evidence>
<dbReference type="PANTHER" id="PTHR48103">
    <property type="entry name" value="MIDASIN-RELATED"/>
    <property type="match status" value="1"/>
</dbReference>
<feature type="domain" description="Midasin AAA lid" evidence="3">
    <location>
        <begin position="2"/>
        <end position="74"/>
    </location>
</feature>
<evidence type="ECO:0000259" key="3">
    <source>
        <dbReference type="Pfam" id="PF17867"/>
    </source>
</evidence>
<protein>
    <recommendedName>
        <fullName evidence="3">Midasin AAA lid domain-containing protein</fullName>
    </recommendedName>
</protein>
<dbReference type="GO" id="GO:0000027">
    <property type="term" value="P:ribosomal large subunit assembly"/>
    <property type="evidence" value="ECO:0007669"/>
    <property type="project" value="TreeGrafter"/>
</dbReference>
<evidence type="ECO:0000256" key="2">
    <source>
        <dbReference type="ARBA" id="ARBA00022840"/>
    </source>
</evidence>
<dbReference type="GO" id="GO:0000055">
    <property type="term" value="P:ribosomal large subunit export from nucleus"/>
    <property type="evidence" value="ECO:0007669"/>
    <property type="project" value="TreeGrafter"/>
</dbReference>
<evidence type="ECO:0000256" key="1">
    <source>
        <dbReference type="ARBA" id="ARBA00022741"/>
    </source>
</evidence>
<comment type="caution">
    <text evidence="4">The sequence shown here is derived from an EMBL/GenBank/DDBJ whole genome shotgun (WGS) entry which is preliminary data.</text>
</comment>
<name>A0AAW1IMF6_SAPOF</name>
<keyword evidence="2" id="KW-0067">ATP-binding</keyword>
<accession>A0AAW1IMF6</accession>
<proteinExistence type="predicted"/>
<keyword evidence="1" id="KW-0547">Nucleotide-binding</keyword>
<dbReference type="GO" id="GO:0005634">
    <property type="term" value="C:nucleus"/>
    <property type="evidence" value="ECO:0007669"/>
    <property type="project" value="TreeGrafter"/>
</dbReference>
<evidence type="ECO:0000313" key="5">
    <source>
        <dbReference type="Proteomes" id="UP001443914"/>
    </source>
</evidence>
<dbReference type="PANTHER" id="PTHR48103:SF2">
    <property type="entry name" value="MIDASIN"/>
    <property type="match status" value="1"/>
</dbReference>
<dbReference type="AlphaFoldDB" id="A0AAW1IMF6"/>
<keyword evidence="5" id="KW-1185">Reference proteome</keyword>
<gene>
    <name evidence="4" type="ORF">RND81_09G143000</name>
</gene>
<dbReference type="Proteomes" id="UP001443914">
    <property type="component" value="Unassembled WGS sequence"/>
</dbReference>
<dbReference type="GO" id="GO:0005524">
    <property type="term" value="F:ATP binding"/>
    <property type="evidence" value="ECO:0007669"/>
    <property type="project" value="UniProtKB-KW"/>
</dbReference>
<sequence>MRELQIRRQNSTVFAGKHGFITQPDLFRWASWFRKDGCSYEDLARDGYHLLAERLRDGSEKNTVEEVLEKYLRVKLKTHELYSKDMDRSISRRKERSNIQELRRVYNFKNLLSCIRSLTRHNLFLKLFQDTTSYSQDEIDGIRYLWTDYFLNA</sequence>
<dbReference type="EMBL" id="JBDFQZ010000009">
    <property type="protein sequence ID" value="KAK9690645.1"/>
    <property type="molecule type" value="Genomic_DNA"/>
</dbReference>